<comment type="pathway">
    <text evidence="1 7 8">Cofactor biosynthesis; NAD(+) biosynthesis; NAD(+) from deamido-NAD(+) (L-Gln route): step 1/1.</text>
</comment>
<evidence type="ECO:0000256" key="1">
    <source>
        <dbReference type="ARBA" id="ARBA00005188"/>
    </source>
</evidence>
<dbReference type="HAMAP" id="MF_02090">
    <property type="entry name" value="NadE_glutamine_dep"/>
    <property type="match status" value="1"/>
</dbReference>
<evidence type="ECO:0000256" key="6">
    <source>
        <dbReference type="ARBA" id="ARBA00023027"/>
    </source>
</evidence>
<name>A0A4R1F4S5_9GAMM</name>
<keyword evidence="3 7" id="KW-0436">Ligase</keyword>
<feature type="active site" description="Proton acceptor; for glutaminase activity" evidence="7">
    <location>
        <position position="43"/>
    </location>
</feature>
<dbReference type="GO" id="GO:0009435">
    <property type="term" value="P:NAD+ biosynthetic process"/>
    <property type="evidence" value="ECO:0007669"/>
    <property type="project" value="UniProtKB-UniRule"/>
</dbReference>
<dbReference type="NCBIfam" id="TIGR00552">
    <property type="entry name" value="nadE"/>
    <property type="match status" value="1"/>
</dbReference>
<dbReference type="GO" id="GO:0005524">
    <property type="term" value="F:ATP binding"/>
    <property type="evidence" value="ECO:0007669"/>
    <property type="project" value="UniProtKB-UniRule"/>
</dbReference>
<evidence type="ECO:0000256" key="5">
    <source>
        <dbReference type="ARBA" id="ARBA00022840"/>
    </source>
</evidence>
<dbReference type="SUPFAM" id="SSF56317">
    <property type="entry name" value="Carbon-nitrogen hydrolase"/>
    <property type="match status" value="1"/>
</dbReference>
<evidence type="ECO:0000256" key="3">
    <source>
        <dbReference type="ARBA" id="ARBA00022598"/>
    </source>
</evidence>
<dbReference type="InterPro" id="IPR014445">
    <property type="entry name" value="Gln-dep_NAD_synthase"/>
</dbReference>
<feature type="binding site" evidence="7">
    <location>
        <position position="398"/>
    </location>
    <ligand>
        <name>ATP</name>
        <dbReference type="ChEBI" id="CHEBI:30616"/>
    </ligand>
</feature>
<keyword evidence="6 7" id="KW-0520">NAD</keyword>
<feature type="binding site" evidence="7">
    <location>
        <position position="116"/>
    </location>
    <ligand>
        <name>L-glutamine</name>
        <dbReference type="ChEBI" id="CHEBI:58359"/>
    </ligand>
</feature>
<organism evidence="11 12">
    <name type="scientific">Cocleimonas flava</name>
    <dbReference type="NCBI Taxonomy" id="634765"/>
    <lineage>
        <taxon>Bacteria</taxon>
        <taxon>Pseudomonadati</taxon>
        <taxon>Pseudomonadota</taxon>
        <taxon>Gammaproteobacteria</taxon>
        <taxon>Thiotrichales</taxon>
        <taxon>Thiotrichaceae</taxon>
        <taxon>Cocleimonas</taxon>
    </lineage>
</organism>
<comment type="similarity">
    <text evidence="9">Belongs to the NAD synthetase family.</text>
</comment>
<dbReference type="SUPFAM" id="SSF52402">
    <property type="entry name" value="Adenine nucleotide alpha hydrolases-like"/>
    <property type="match status" value="1"/>
</dbReference>
<dbReference type="AlphaFoldDB" id="A0A4R1F4S5"/>
<dbReference type="PROSITE" id="PS50263">
    <property type="entry name" value="CN_HYDROLASE"/>
    <property type="match status" value="1"/>
</dbReference>
<keyword evidence="4 7" id="KW-0547">Nucleotide-binding</keyword>
<evidence type="ECO:0000259" key="10">
    <source>
        <dbReference type="PROSITE" id="PS50263"/>
    </source>
</evidence>
<proteinExistence type="inferred from homology"/>
<dbReference type="Gene3D" id="3.60.110.10">
    <property type="entry name" value="Carbon-nitrogen hydrolase"/>
    <property type="match status" value="1"/>
</dbReference>
<protein>
    <recommendedName>
        <fullName evidence="7 8">Glutamine-dependent NAD(+) synthetase</fullName>
        <ecNumber evidence="7 8">6.3.5.1</ecNumber>
    </recommendedName>
    <alternativeName>
        <fullName evidence="7 8">NAD(+) synthase [glutamine-hydrolyzing]</fullName>
    </alternativeName>
</protein>
<gene>
    <name evidence="7" type="primary">nadE</name>
    <name evidence="11" type="ORF">EV695_1179</name>
</gene>
<feature type="domain" description="CN hydrolase" evidence="10">
    <location>
        <begin position="3"/>
        <end position="250"/>
    </location>
</feature>
<dbReference type="InterPro" id="IPR036526">
    <property type="entry name" value="C-N_Hydrolase_sf"/>
</dbReference>
<feature type="active site" description="Nucleophile; for glutaminase activity" evidence="7">
    <location>
        <position position="154"/>
    </location>
</feature>
<evidence type="ECO:0000313" key="11">
    <source>
        <dbReference type="EMBL" id="TCJ89316.1"/>
    </source>
</evidence>
<reference evidence="11 12" key="1">
    <citation type="submission" date="2019-03" db="EMBL/GenBank/DDBJ databases">
        <title>Genomic Encyclopedia of Type Strains, Phase IV (KMG-IV): sequencing the most valuable type-strain genomes for metagenomic binning, comparative biology and taxonomic classification.</title>
        <authorList>
            <person name="Goeker M."/>
        </authorList>
    </citation>
    <scope>NUCLEOTIDE SEQUENCE [LARGE SCALE GENOMIC DNA]</scope>
    <source>
        <strain evidence="11 12">DSM 24830</strain>
    </source>
</reference>
<evidence type="ECO:0000256" key="9">
    <source>
        <dbReference type="RuleBase" id="RU003811"/>
    </source>
</evidence>
<keyword evidence="12" id="KW-1185">Reference proteome</keyword>
<dbReference type="RefSeq" id="WP_131904951.1">
    <property type="nucleotide sequence ID" value="NZ_BAAAFU010000008.1"/>
</dbReference>
<dbReference type="GO" id="GO:0003952">
    <property type="term" value="F:NAD+ synthase (glutamine-hydrolyzing) activity"/>
    <property type="evidence" value="ECO:0007669"/>
    <property type="project" value="UniProtKB-UniRule"/>
</dbReference>
<dbReference type="GO" id="GO:0008795">
    <property type="term" value="F:NAD+ synthase activity"/>
    <property type="evidence" value="ECO:0007669"/>
    <property type="project" value="UniProtKB-UniRule"/>
</dbReference>
<dbReference type="UniPathway" id="UPA00253">
    <property type="reaction ID" value="UER00334"/>
</dbReference>
<evidence type="ECO:0000256" key="7">
    <source>
        <dbReference type="HAMAP-Rule" id="MF_02090"/>
    </source>
</evidence>
<comment type="caution">
    <text evidence="7">Lacks conserved residue(s) required for the propagation of feature annotation.</text>
</comment>
<feature type="binding site" evidence="7">
    <location>
        <position position="180"/>
    </location>
    <ligand>
        <name>L-glutamine</name>
        <dbReference type="ChEBI" id="CHEBI:58359"/>
    </ligand>
</feature>
<feature type="binding site" evidence="7">
    <location>
        <position position="403"/>
    </location>
    <ligand>
        <name>deamido-NAD(+)</name>
        <dbReference type="ChEBI" id="CHEBI:58437"/>
        <note>ligand shared between two neighboring subunits</note>
    </ligand>
</feature>
<dbReference type="Proteomes" id="UP000294887">
    <property type="component" value="Unassembled WGS sequence"/>
</dbReference>
<dbReference type="EMBL" id="SMFQ01000002">
    <property type="protein sequence ID" value="TCJ89316.1"/>
    <property type="molecule type" value="Genomic_DNA"/>
</dbReference>
<comment type="similarity">
    <text evidence="2 7 8">In the C-terminal section; belongs to the NAD synthetase family.</text>
</comment>
<dbReference type="InterPro" id="IPR022310">
    <property type="entry name" value="NAD/GMP_synthase"/>
</dbReference>
<dbReference type="Pfam" id="PF00795">
    <property type="entry name" value="CN_hydrolase"/>
    <property type="match status" value="1"/>
</dbReference>
<dbReference type="Pfam" id="PF02540">
    <property type="entry name" value="NAD_synthase"/>
    <property type="match status" value="1"/>
</dbReference>
<comment type="caution">
    <text evidence="11">The sequence shown here is derived from an EMBL/GenBank/DDBJ whole genome shotgun (WGS) entry which is preliminary data.</text>
</comment>
<sequence length="555" mass="62048">MSLTVSIAQINPIVGSFKQNFKMISDAILEAQKQNADVVLFPELVITGYPPEDLLFRQNFLRKVETMLQDLTQVAPDIAVVIGAPVTRAKRLYNMACVLKDGKIIHEYAKRHLPNYRVFDEKRYFRRGGSATDSHRPNSSIVEINGHKVGLLICEDIWRKGPAKVAKAEGAEVLLVLNASPFRSNKTKERIELLKKRSSKNQIDIVYANLVGGQDELIFDGESLIFSQKGELLLQAPSFESGLFTHTLFKQEAQKPIQPVEQHTLKNIYDALVLGVKDYVNKNGFPGVMLGLSGGIDSALTLAIAVDALGAENVEAIMMPFRYTADISKHDAAQQAKTQGVKYREIPIENIFESFVSALSAEFEGLERDVTEENIQARSRGVLLMAMSNKLGKMLLATGNKSEMAVGYATLYGDMAGGYAPLKDVFKTAVYDLARYRNEIGDGTVENPVYKEIIPDRVITRPPSAELAPDQVDEDSLPPYDILDAVLRMFIEEFQSVDDIVAQGYDAEMVERVANMVLLNEYKRRQSAPGIRITKRAFGKDRRYPITSHYRWNMT</sequence>
<dbReference type="NCBIfam" id="NF010588">
    <property type="entry name" value="PRK13981.1"/>
    <property type="match status" value="1"/>
</dbReference>
<feature type="binding site" evidence="7">
    <location>
        <position position="186"/>
    </location>
    <ligand>
        <name>L-glutamine</name>
        <dbReference type="ChEBI" id="CHEBI:58359"/>
    </ligand>
</feature>
<dbReference type="GO" id="GO:0004359">
    <property type="term" value="F:glutaminase activity"/>
    <property type="evidence" value="ECO:0007669"/>
    <property type="project" value="InterPro"/>
</dbReference>
<evidence type="ECO:0000256" key="4">
    <source>
        <dbReference type="ARBA" id="ARBA00022741"/>
    </source>
</evidence>
<evidence type="ECO:0000313" key="12">
    <source>
        <dbReference type="Proteomes" id="UP000294887"/>
    </source>
</evidence>
<evidence type="ECO:0000256" key="8">
    <source>
        <dbReference type="PIRNR" id="PIRNR006630"/>
    </source>
</evidence>
<evidence type="ECO:0000256" key="2">
    <source>
        <dbReference type="ARBA" id="ARBA00007145"/>
    </source>
</evidence>
<dbReference type="OrthoDB" id="9760188at2"/>
<keyword evidence="5 7" id="KW-0067">ATP-binding</keyword>
<feature type="binding site" evidence="7">
    <location>
        <position position="374"/>
    </location>
    <ligand>
        <name>deamido-NAD(+)</name>
        <dbReference type="ChEBI" id="CHEBI:58437"/>
        <note>ligand shared between two neighboring subunits</note>
    </ligand>
</feature>
<dbReference type="EC" id="6.3.5.1" evidence="7 8"/>
<comment type="function">
    <text evidence="7">Catalyzes the ATP-dependent amidation of deamido-NAD to form NAD. Uses L-glutamine as a nitrogen source.</text>
</comment>
<dbReference type="InterPro" id="IPR003694">
    <property type="entry name" value="NAD_synthase"/>
</dbReference>
<dbReference type="GO" id="GO:0005737">
    <property type="term" value="C:cytoplasm"/>
    <property type="evidence" value="ECO:0007669"/>
    <property type="project" value="InterPro"/>
</dbReference>
<dbReference type="FunFam" id="3.40.50.620:FF:000106">
    <property type="entry name" value="Glutamine-dependent NAD(+) synthetase"/>
    <property type="match status" value="1"/>
</dbReference>
<feature type="binding site" evidence="7">
    <location>
        <position position="523"/>
    </location>
    <ligand>
        <name>deamido-NAD(+)</name>
        <dbReference type="ChEBI" id="CHEBI:58437"/>
        <note>ligand shared between two neighboring subunits</note>
    </ligand>
</feature>
<dbReference type="Gene3D" id="3.40.50.620">
    <property type="entry name" value="HUPs"/>
    <property type="match status" value="1"/>
</dbReference>
<dbReference type="InterPro" id="IPR003010">
    <property type="entry name" value="C-N_Hydrolase"/>
</dbReference>
<dbReference type="CDD" id="cd00553">
    <property type="entry name" value="NAD_synthase"/>
    <property type="match status" value="1"/>
</dbReference>
<dbReference type="PANTHER" id="PTHR23090">
    <property type="entry name" value="NH 3 /GLUTAMINE-DEPENDENT NAD + SYNTHETASE"/>
    <property type="match status" value="1"/>
</dbReference>
<feature type="active site" description="For glutaminase activity" evidence="7">
    <location>
        <position position="110"/>
    </location>
</feature>
<dbReference type="PIRSF" id="PIRSF006630">
    <property type="entry name" value="NADS_GAT"/>
    <property type="match status" value="1"/>
</dbReference>
<dbReference type="PANTHER" id="PTHR23090:SF9">
    <property type="entry name" value="GLUTAMINE-DEPENDENT NAD(+) SYNTHETASE"/>
    <property type="match status" value="1"/>
</dbReference>
<dbReference type="InterPro" id="IPR014729">
    <property type="entry name" value="Rossmann-like_a/b/a_fold"/>
</dbReference>
<accession>A0A4R1F4S5</accession>
<comment type="catalytic activity">
    <reaction evidence="7 8">
        <text>deamido-NAD(+) + L-glutamine + ATP + H2O = L-glutamate + AMP + diphosphate + NAD(+) + H(+)</text>
        <dbReference type="Rhea" id="RHEA:24384"/>
        <dbReference type="ChEBI" id="CHEBI:15377"/>
        <dbReference type="ChEBI" id="CHEBI:15378"/>
        <dbReference type="ChEBI" id="CHEBI:29985"/>
        <dbReference type="ChEBI" id="CHEBI:30616"/>
        <dbReference type="ChEBI" id="CHEBI:33019"/>
        <dbReference type="ChEBI" id="CHEBI:57540"/>
        <dbReference type="ChEBI" id="CHEBI:58359"/>
        <dbReference type="ChEBI" id="CHEBI:58437"/>
        <dbReference type="ChEBI" id="CHEBI:456215"/>
        <dbReference type="EC" id="6.3.5.1"/>
    </reaction>
</comment>
<feature type="binding site" evidence="7">
    <location>
        <begin position="291"/>
        <end position="298"/>
    </location>
    <ligand>
        <name>ATP</name>
        <dbReference type="ChEBI" id="CHEBI:30616"/>
    </ligand>
</feature>
<dbReference type="CDD" id="cd07570">
    <property type="entry name" value="GAT_Gln-NAD-synth"/>
    <property type="match status" value="1"/>
</dbReference>